<reference evidence="2 3" key="1">
    <citation type="journal article" date="2007" name="Nat. Biotechnol.">
        <title>Genome sequence and identification of candidate vaccine antigens from the animal pathogen Dichelobacter nodosus.</title>
        <authorList>
            <person name="Myers G.S."/>
            <person name="Parker D."/>
            <person name="Al-Hasani K."/>
            <person name="Kennan R.M."/>
            <person name="Seemann T."/>
            <person name="Ren Q."/>
            <person name="Badger J.H."/>
            <person name="Selengut J.D."/>
            <person name="Deboy R.T."/>
            <person name="Tettelin H."/>
            <person name="Boyce J.D."/>
            <person name="McCarl V.P."/>
            <person name="Han X."/>
            <person name="Nelson W.C."/>
            <person name="Madupu R."/>
            <person name="Mohamoud Y."/>
            <person name="Holley T."/>
            <person name="Fedorova N."/>
            <person name="Khouri H."/>
            <person name="Bottomley S.P."/>
            <person name="Whittington R.J."/>
            <person name="Adler B."/>
            <person name="Songer J.G."/>
            <person name="Rood J.I."/>
            <person name="Paulsen I.T."/>
        </authorList>
    </citation>
    <scope>NUCLEOTIDE SEQUENCE [LARGE SCALE GENOMIC DNA]</scope>
    <source>
        <strain evidence="2 3">VCS1703A</strain>
    </source>
</reference>
<organism evidence="2 3">
    <name type="scientific">Dichelobacter nodosus (strain VCS1703A)</name>
    <dbReference type="NCBI Taxonomy" id="246195"/>
    <lineage>
        <taxon>Bacteria</taxon>
        <taxon>Pseudomonadati</taxon>
        <taxon>Pseudomonadota</taxon>
        <taxon>Gammaproteobacteria</taxon>
        <taxon>Cardiobacteriales</taxon>
        <taxon>Cardiobacteriaceae</taxon>
        <taxon>Dichelobacter</taxon>
    </lineage>
</organism>
<proteinExistence type="inferred from homology"/>
<dbReference type="RefSeq" id="WP_012030600.1">
    <property type="nucleotide sequence ID" value="NC_009446.1"/>
</dbReference>
<keyword evidence="1" id="KW-0949">S-adenosyl-L-methionine</keyword>
<dbReference type="PANTHER" id="PTHR37426:SF1">
    <property type="entry name" value="RIBOSOMAL RNA LARGE SUBUNIT METHYLTRANSFERASE J"/>
    <property type="match status" value="1"/>
</dbReference>
<comment type="subunit">
    <text evidence="1">Monomer.</text>
</comment>
<dbReference type="Proteomes" id="UP000000248">
    <property type="component" value="Chromosome"/>
</dbReference>
<feature type="binding site" evidence="1">
    <location>
        <position position="164"/>
    </location>
    <ligand>
        <name>S-adenosyl-L-methionine</name>
        <dbReference type="ChEBI" id="CHEBI:59789"/>
    </ligand>
</feature>
<dbReference type="GO" id="GO:0070475">
    <property type="term" value="P:rRNA base methylation"/>
    <property type="evidence" value="ECO:0007669"/>
    <property type="project" value="UniProtKB-UniRule"/>
</dbReference>
<dbReference type="HAMAP" id="MF_00934">
    <property type="entry name" value="23SrRNA_methyltr_J"/>
    <property type="match status" value="1"/>
</dbReference>
<dbReference type="InterPro" id="IPR007473">
    <property type="entry name" value="RlmJ"/>
</dbReference>
<keyword evidence="1" id="KW-0808">Transferase</keyword>
<feature type="binding site" evidence="1">
    <location>
        <begin position="143"/>
        <end position="144"/>
    </location>
    <ligand>
        <name>S-adenosyl-L-methionine</name>
        <dbReference type="ChEBI" id="CHEBI:59789"/>
    </ligand>
</feature>
<feature type="binding site" evidence="1">
    <location>
        <position position="116"/>
    </location>
    <ligand>
        <name>S-adenosyl-L-methionine</name>
        <dbReference type="ChEBI" id="CHEBI:59789"/>
    </ligand>
</feature>
<accession>A5EWC5</accession>
<sequence length="288" mass="32575">MLSYRHSFHAGNYADVFKHFCLYQTLTFMKRKEKPLLYFDSHAGAGFYDLHSAHAEKTGEYCDGIMRLYAAQQLPPALIEFRNDLRLWLESENVYCGSPWLAAHLLGEHDTLQACELHPNDAPALQHIIRSIRPRRSFVFQKDGFVQLLASVPPPQRRALIVIDPSYEQKSDYDAVCSVLSKALKKFAQGCYLIWSPCLLRTEAQDFPQQLAEVIGGRGYLRAQLKVRTESALGMYGCEIHIINPPYLLAPVLQEAGNVLVQILAADKSAQFQLWHRDAAQSATGKSH</sequence>
<evidence type="ECO:0000256" key="1">
    <source>
        <dbReference type="HAMAP-Rule" id="MF_00934"/>
    </source>
</evidence>
<dbReference type="KEGG" id="dno:DNO_0253"/>
<dbReference type="Pfam" id="PF04378">
    <property type="entry name" value="RsmJ"/>
    <property type="match status" value="1"/>
</dbReference>
<feature type="binding site" evidence="1">
    <location>
        <position position="42"/>
    </location>
    <ligand>
        <name>S-adenosyl-L-methionine</name>
        <dbReference type="ChEBI" id="CHEBI:59789"/>
    </ligand>
</feature>
<evidence type="ECO:0000313" key="3">
    <source>
        <dbReference type="Proteomes" id="UP000000248"/>
    </source>
</evidence>
<dbReference type="AlphaFoldDB" id="A5EWC5"/>
<dbReference type="EC" id="2.1.1.266" evidence="1"/>
<dbReference type="SUPFAM" id="SSF53335">
    <property type="entry name" value="S-adenosyl-L-methionine-dependent methyltransferases"/>
    <property type="match status" value="1"/>
</dbReference>
<gene>
    <name evidence="1" type="primary">rlmJ</name>
    <name evidence="2" type="ordered locus">DNO_0253</name>
</gene>
<comment type="similarity">
    <text evidence="1">Belongs to the RlmJ family.</text>
</comment>
<dbReference type="STRING" id="246195.DNO_0253"/>
<dbReference type="InterPro" id="IPR029063">
    <property type="entry name" value="SAM-dependent_MTases_sf"/>
</dbReference>
<comment type="catalytic activity">
    <reaction evidence="1">
        <text>adenosine(2030) in 23S rRNA + S-adenosyl-L-methionine = N(6)-methyladenosine(2030) in 23S rRNA + S-adenosyl-L-homocysteine + H(+)</text>
        <dbReference type="Rhea" id="RHEA:43736"/>
        <dbReference type="Rhea" id="RHEA-COMP:10668"/>
        <dbReference type="Rhea" id="RHEA-COMP:10669"/>
        <dbReference type="ChEBI" id="CHEBI:15378"/>
        <dbReference type="ChEBI" id="CHEBI:57856"/>
        <dbReference type="ChEBI" id="CHEBI:59789"/>
        <dbReference type="ChEBI" id="CHEBI:74411"/>
        <dbReference type="ChEBI" id="CHEBI:74449"/>
        <dbReference type="EC" id="2.1.1.266"/>
    </reaction>
</comment>
<keyword evidence="1" id="KW-0489">Methyltransferase</keyword>
<dbReference type="GO" id="GO:0003723">
    <property type="term" value="F:RNA binding"/>
    <property type="evidence" value="ECO:0007669"/>
    <property type="project" value="UniProtKB-UniRule"/>
</dbReference>
<keyword evidence="1" id="KW-0694">RNA-binding</keyword>
<protein>
    <recommendedName>
        <fullName evidence="1">Ribosomal RNA large subunit methyltransferase J</fullName>
        <ecNumber evidence="1">2.1.1.266</ecNumber>
    </recommendedName>
    <alternativeName>
        <fullName evidence="1">23S rRNA (adenine(2030)-N6)-methyltransferase</fullName>
    </alternativeName>
    <alternativeName>
        <fullName evidence="1">23S rRNA m6A2030 methyltransferase</fullName>
    </alternativeName>
</protein>
<dbReference type="GO" id="GO:0005829">
    <property type="term" value="C:cytosol"/>
    <property type="evidence" value="ECO:0007669"/>
    <property type="project" value="TreeGrafter"/>
</dbReference>
<feature type="active site" description="Proton acceptor" evidence="1">
    <location>
        <position position="164"/>
    </location>
</feature>
<dbReference type="HOGENOM" id="CLU_061769_1_0_6"/>
<dbReference type="Gene3D" id="3.40.50.150">
    <property type="entry name" value="Vaccinia Virus protein VP39"/>
    <property type="match status" value="1"/>
</dbReference>
<evidence type="ECO:0000313" key="2">
    <source>
        <dbReference type="EMBL" id="ABQ14332.1"/>
    </source>
</evidence>
<feature type="binding site" evidence="1">
    <location>
        <position position="19"/>
    </location>
    <ligand>
        <name>S-adenosyl-L-methionine</name>
        <dbReference type="ChEBI" id="CHEBI:59789"/>
    </ligand>
</feature>
<dbReference type="OrthoDB" id="9791274at2"/>
<feature type="binding site" evidence="1">
    <location>
        <position position="98"/>
    </location>
    <ligand>
        <name>S-adenosyl-L-methionine</name>
        <dbReference type="ChEBI" id="CHEBI:59789"/>
    </ligand>
</feature>
<keyword evidence="1" id="KW-0698">rRNA processing</keyword>
<comment type="function">
    <text evidence="1">Specifically methylates the adenine in position 2030 of 23S rRNA.</text>
</comment>
<keyword evidence="3" id="KW-1185">Reference proteome</keyword>
<dbReference type="PANTHER" id="PTHR37426">
    <property type="entry name" value="RIBOSOMAL RNA LARGE SUBUNIT METHYLTRANSFERASE J"/>
    <property type="match status" value="1"/>
</dbReference>
<dbReference type="eggNOG" id="COG2961">
    <property type="taxonomic scope" value="Bacteria"/>
</dbReference>
<name>A5EWC5_DICNV</name>
<feature type="site" description="Interaction with substrate rRNA" evidence="1">
    <location>
        <position position="4"/>
    </location>
</feature>
<dbReference type="GO" id="GO:0036307">
    <property type="term" value="F:23S rRNA (adenine(2030)-N(6))-methyltransferase activity"/>
    <property type="evidence" value="ECO:0007669"/>
    <property type="project" value="UniProtKB-UniRule"/>
</dbReference>
<dbReference type="EMBL" id="CP000513">
    <property type="protein sequence ID" value="ABQ14332.1"/>
    <property type="molecule type" value="Genomic_DNA"/>
</dbReference>